<dbReference type="SMART" id="SM00042">
    <property type="entry name" value="CUB"/>
    <property type="match status" value="2"/>
</dbReference>
<feature type="chain" id="PRO_5045557580" description="CUB domain-containing protein" evidence="4">
    <location>
        <begin position="17"/>
        <end position="249"/>
    </location>
</feature>
<evidence type="ECO:0000259" key="5">
    <source>
        <dbReference type="PROSITE" id="PS01180"/>
    </source>
</evidence>
<evidence type="ECO:0000256" key="3">
    <source>
        <dbReference type="PROSITE-ProRule" id="PRU00059"/>
    </source>
</evidence>
<keyword evidence="4" id="KW-0732">Signal</keyword>
<accession>A0ABR1DU77</accession>
<keyword evidence="7" id="KW-1185">Reference proteome</keyword>
<feature type="domain" description="CUB" evidence="5">
    <location>
        <begin position="11"/>
        <end position="126"/>
    </location>
</feature>
<dbReference type="Gene3D" id="2.60.120.290">
    <property type="entry name" value="Spermadhesin, CUB domain"/>
    <property type="match status" value="2"/>
</dbReference>
<dbReference type="EMBL" id="JAVFWL010000005">
    <property type="protein sequence ID" value="KAK6753987.1"/>
    <property type="molecule type" value="Genomic_DNA"/>
</dbReference>
<dbReference type="PANTHER" id="PTHR24251">
    <property type="entry name" value="OVOCHYMASE-RELATED"/>
    <property type="match status" value="1"/>
</dbReference>
<dbReference type="Proteomes" id="UP001303046">
    <property type="component" value="Unassembled WGS sequence"/>
</dbReference>
<feature type="signal peptide" evidence="4">
    <location>
        <begin position="1"/>
        <end position="16"/>
    </location>
</feature>
<dbReference type="Pfam" id="PF00431">
    <property type="entry name" value="CUB"/>
    <property type="match status" value="2"/>
</dbReference>
<evidence type="ECO:0000256" key="1">
    <source>
        <dbReference type="ARBA" id="ARBA00022737"/>
    </source>
</evidence>
<dbReference type="InterPro" id="IPR035914">
    <property type="entry name" value="Sperma_CUB_dom_sf"/>
</dbReference>
<dbReference type="InterPro" id="IPR000859">
    <property type="entry name" value="CUB_dom"/>
</dbReference>
<organism evidence="6 7">
    <name type="scientific">Necator americanus</name>
    <name type="common">Human hookworm</name>
    <dbReference type="NCBI Taxonomy" id="51031"/>
    <lineage>
        <taxon>Eukaryota</taxon>
        <taxon>Metazoa</taxon>
        <taxon>Ecdysozoa</taxon>
        <taxon>Nematoda</taxon>
        <taxon>Chromadorea</taxon>
        <taxon>Rhabditida</taxon>
        <taxon>Rhabditina</taxon>
        <taxon>Rhabditomorpha</taxon>
        <taxon>Strongyloidea</taxon>
        <taxon>Ancylostomatidae</taxon>
        <taxon>Bunostominae</taxon>
        <taxon>Necator</taxon>
    </lineage>
</organism>
<evidence type="ECO:0000256" key="4">
    <source>
        <dbReference type="SAM" id="SignalP"/>
    </source>
</evidence>
<proteinExistence type="predicted"/>
<dbReference type="PANTHER" id="PTHR24251:SF30">
    <property type="entry name" value="MEMBRANE FRIZZLED-RELATED PROTEIN"/>
    <property type="match status" value="1"/>
</dbReference>
<sequence length="249" mass="27412">MLVLAFVLLIAGTAVSLENISFSGAQGIIYSPGYPGDYGNQLNQYYVITVDQGYYIRLTLYDFETEACCDKLYMWNGVDTTQSTIANVSGDATGQVFSSTGPVMMLLFSTDITGQDRGFAIHYEMVLANTEYEAPNTCQSGLVTSGMGFVTSPEWPSSYPNDITCDYLMAMPKGSRVMLTFVAFSTEACCDKVEIYDGPNASYPKLAILSGNALVNSTFYSTQQSMFLTFYSDYTMNDKGFSAYYKQIT</sequence>
<dbReference type="SUPFAM" id="SSF49854">
    <property type="entry name" value="Spermadhesin, CUB domain"/>
    <property type="match status" value="2"/>
</dbReference>
<keyword evidence="2 3" id="KW-1015">Disulfide bond</keyword>
<evidence type="ECO:0000313" key="7">
    <source>
        <dbReference type="Proteomes" id="UP001303046"/>
    </source>
</evidence>
<evidence type="ECO:0000313" key="6">
    <source>
        <dbReference type="EMBL" id="KAK6753987.1"/>
    </source>
</evidence>
<comment type="caution">
    <text evidence="6">The sequence shown here is derived from an EMBL/GenBank/DDBJ whole genome shotgun (WGS) entry which is preliminary data.</text>
</comment>
<gene>
    <name evidence="6" type="primary">Necator_chrV.g17943</name>
    <name evidence="6" type="ORF">RB195_013153</name>
</gene>
<feature type="domain" description="CUB" evidence="5">
    <location>
        <begin position="138"/>
        <end position="248"/>
    </location>
</feature>
<dbReference type="CDD" id="cd00041">
    <property type="entry name" value="CUB"/>
    <property type="match status" value="2"/>
</dbReference>
<protein>
    <recommendedName>
        <fullName evidence="5">CUB domain-containing protein</fullName>
    </recommendedName>
</protein>
<keyword evidence="1" id="KW-0677">Repeat</keyword>
<reference evidence="6 7" key="1">
    <citation type="submission" date="2023-08" db="EMBL/GenBank/DDBJ databases">
        <title>A Necator americanus chromosomal reference genome.</title>
        <authorList>
            <person name="Ilik V."/>
            <person name="Petrzelkova K.J."/>
            <person name="Pardy F."/>
            <person name="Fuh T."/>
            <person name="Niatou-Singa F.S."/>
            <person name="Gouil Q."/>
            <person name="Baker L."/>
            <person name="Ritchie M.E."/>
            <person name="Jex A.R."/>
            <person name="Gazzola D."/>
            <person name="Li H."/>
            <person name="Toshio Fujiwara R."/>
            <person name="Zhan B."/>
            <person name="Aroian R.V."/>
            <person name="Pafco B."/>
            <person name="Schwarz E.M."/>
        </authorList>
    </citation>
    <scope>NUCLEOTIDE SEQUENCE [LARGE SCALE GENOMIC DNA]</scope>
    <source>
        <strain evidence="6 7">Aroian</strain>
        <tissue evidence="6">Whole animal</tissue>
    </source>
</reference>
<comment type="caution">
    <text evidence="3">Lacks conserved residue(s) required for the propagation of feature annotation.</text>
</comment>
<feature type="disulfide bond" evidence="3">
    <location>
        <begin position="138"/>
        <end position="165"/>
    </location>
</feature>
<dbReference type="PROSITE" id="PS01180">
    <property type="entry name" value="CUB"/>
    <property type="match status" value="2"/>
</dbReference>
<evidence type="ECO:0000256" key="2">
    <source>
        <dbReference type="ARBA" id="ARBA00023157"/>
    </source>
</evidence>
<name>A0ABR1DU77_NECAM</name>